<comment type="caution">
    <text evidence="2">The sequence shown here is derived from an EMBL/GenBank/DDBJ whole genome shotgun (WGS) entry which is preliminary data.</text>
</comment>
<reference evidence="2 3" key="1">
    <citation type="journal article" date="2021" name="bioRxiv">
        <title>Unraveling nitrogen, sulfur and carbon metabolic pathways and microbial community transcriptional responses to substrate deprivation and toxicity stresses in a bioreactor mimicking anoxic brackish coastal sediment conditions.</title>
        <authorList>
            <person name="Martins P.D."/>
            <person name="Echeveste M.J."/>
            <person name="Arshad A."/>
            <person name="Kurth J."/>
            <person name="Ouboter H."/>
            <person name="Jetten M.S.M."/>
            <person name="Welte C.U."/>
        </authorList>
    </citation>
    <scope>NUCLEOTIDE SEQUENCE [LARGE SCALE GENOMIC DNA]</scope>
    <source>
        <strain evidence="2">MAG_38</strain>
    </source>
</reference>
<keyword evidence="1" id="KW-0732">Signal</keyword>
<dbReference type="Proteomes" id="UP001197609">
    <property type="component" value="Unassembled WGS sequence"/>
</dbReference>
<proteinExistence type="predicted"/>
<feature type="signal peptide" evidence="1">
    <location>
        <begin position="1"/>
        <end position="20"/>
    </location>
</feature>
<sequence length="231" mass="25531">MHAKKTLVFAVLVLAASVDAAEPEPFPGLNTVEVKSVFPEFKIRVHYDPAISTVRNQPHVGKDSGIPTVDVLDTRIDRTSRDRFTITYTDGLSADPGFLISPVGTDVIVGDIWGLELFVPGNGAVYVTGHTNNHYNQRKQFVLKNGKFVEIRQPFYYVGLDSKAKQDITIFSDKSEKEPVASIPSGTQLTVLLNEGEHYLIKTPMGLVGWTHFVDHGQGAELIEGLYYRGD</sequence>
<gene>
    <name evidence="2" type="ORF">K8G79_04455</name>
</gene>
<evidence type="ECO:0000256" key="1">
    <source>
        <dbReference type="SAM" id="SignalP"/>
    </source>
</evidence>
<feature type="chain" id="PRO_5042483957" evidence="1">
    <location>
        <begin position="21"/>
        <end position="231"/>
    </location>
</feature>
<dbReference type="AlphaFoldDB" id="A0AAJ1AHD2"/>
<name>A0AAJ1AHD2_9BACT</name>
<organism evidence="2 3">
    <name type="scientific">Candidatus Methylomirabilis tolerans</name>
    <dbReference type="NCBI Taxonomy" id="3123416"/>
    <lineage>
        <taxon>Bacteria</taxon>
        <taxon>Candidatus Methylomirabilota</taxon>
        <taxon>Candidatus Methylomirabilia</taxon>
        <taxon>Candidatus Methylomirabilales</taxon>
        <taxon>Candidatus Methylomirabilaceae</taxon>
        <taxon>Candidatus Methylomirabilis</taxon>
    </lineage>
</organism>
<protein>
    <submittedName>
        <fullName evidence="2">Uncharacterized protein</fullName>
    </submittedName>
</protein>
<dbReference type="EMBL" id="JAIOIU010000045">
    <property type="protein sequence ID" value="MBZ0159379.1"/>
    <property type="molecule type" value="Genomic_DNA"/>
</dbReference>
<evidence type="ECO:0000313" key="2">
    <source>
        <dbReference type="EMBL" id="MBZ0159379.1"/>
    </source>
</evidence>
<accession>A0AAJ1AHD2</accession>
<evidence type="ECO:0000313" key="3">
    <source>
        <dbReference type="Proteomes" id="UP001197609"/>
    </source>
</evidence>